<evidence type="ECO:0000256" key="1">
    <source>
        <dbReference type="SAM" id="MobiDB-lite"/>
    </source>
</evidence>
<feature type="compositionally biased region" description="Gly residues" evidence="1">
    <location>
        <begin position="287"/>
        <end position="299"/>
    </location>
</feature>
<feature type="compositionally biased region" description="Basic residues" evidence="1">
    <location>
        <begin position="402"/>
        <end position="416"/>
    </location>
</feature>
<dbReference type="Proteomes" id="UP000678499">
    <property type="component" value="Unassembled WGS sequence"/>
</dbReference>
<keyword evidence="4" id="KW-1185">Reference proteome</keyword>
<accession>A0A7R9G8Y6</accession>
<dbReference type="EMBL" id="CAJPEX010000148">
    <property type="protein sequence ID" value="CAG0913760.1"/>
    <property type="molecule type" value="Genomic_DNA"/>
</dbReference>
<keyword evidence="2" id="KW-0472">Membrane</keyword>
<organism evidence="3">
    <name type="scientific">Notodromas monacha</name>
    <dbReference type="NCBI Taxonomy" id="399045"/>
    <lineage>
        <taxon>Eukaryota</taxon>
        <taxon>Metazoa</taxon>
        <taxon>Ecdysozoa</taxon>
        <taxon>Arthropoda</taxon>
        <taxon>Crustacea</taxon>
        <taxon>Oligostraca</taxon>
        <taxon>Ostracoda</taxon>
        <taxon>Podocopa</taxon>
        <taxon>Podocopida</taxon>
        <taxon>Cypridocopina</taxon>
        <taxon>Cypridoidea</taxon>
        <taxon>Cyprididae</taxon>
        <taxon>Notodromas</taxon>
    </lineage>
</organism>
<dbReference type="EMBL" id="OA882185">
    <property type="protein sequence ID" value="CAD7273608.1"/>
    <property type="molecule type" value="Genomic_DNA"/>
</dbReference>
<feature type="region of interest" description="Disordered" evidence="1">
    <location>
        <begin position="259"/>
        <end position="303"/>
    </location>
</feature>
<protein>
    <submittedName>
        <fullName evidence="3">Uncharacterized protein</fullName>
    </submittedName>
</protein>
<keyword evidence="2" id="KW-0812">Transmembrane</keyword>
<dbReference type="AlphaFoldDB" id="A0A7R9G8Y6"/>
<keyword evidence="2" id="KW-1133">Transmembrane helix</keyword>
<feature type="compositionally biased region" description="Polar residues" evidence="1">
    <location>
        <begin position="319"/>
        <end position="332"/>
    </location>
</feature>
<proteinExistence type="predicted"/>
<feature type="region of interest" description="Disordered" evidence="1">
    <location>
        <begin position="384"/>
        <end position="416"/>
    </location>
</feature>
<evidence type="ECO:0000313" key="3">
    <source>
        <dbReference type="EMBL" id="CAD7273608.1"/>
    </source>
</evidence>
<sequence length="416" mass="45426">MRLVDRWDSSDDSRFTRFKLLDEYFGPSVLESTFYFLGPTETEEMTKTTDDPLIGEVGTVAEQSIRSAQVRDTSSSTSGIVGAHLEDEDRRYQEVRPVTSLRKLPHTFKNPRPIYDLINEESSNSSAVLRWLVPSHPGSPKKLSQYLLQCRTNPSLLPSSWQPCPIDSVRLPSPGEPNTYDRARIRFQPSMTHSVSCRCTLQTIDDTGCVSMRSNEALVRSSGQRTEHAVTTTILLGSVLGLVSLALLFYLLCSRNPSSSSSSAAGHHRRTGGGGAGGGLGRRRLLLGGGGGGGAGGGHQANDHHHLHRFLQDDEEATRAQTRGQLAASPSSYGGLHHHQQQQQQEPNSANNNGLVLSAQRLAAQLTNSSPRITNACSAIFSHPTSSEEEELMGNLHGSNNKSKHQQHHHQKQLSS</sequence>
<evidence type="ECO:0000256" key="2">
    <source>
        <dbReference type="SAM" id="Phobius"/>
    </source>
</evidence>
<gene>
    <name evidence="3" type="ORF">NMOB1V02_LOCUS1485</name>
</gene>
<evidence type="ECO:0000313" key="4">
    <source>
        <dbReference type="Proteomes" id="UP000678499"/>
    </source>
</evidence>
<reference evidence="3" key="1">
    <citation type="submission" date="2020-11" db="EMBL/GenBank/DDBJ databases">
        <authorList>
            <person name="Tran Van P."/>
        </authorList>
    </citation>
    <scope>NUCLEOTIDE SEQUENCE</scope>
</reference>
<feature type="transmembrane region" description="Helical" evidence="2">
    <location>
        <begin position="229"/>
        <end position="252"/>
    </location>
</feature>
<name>A0A7R9G8Y6_9CRUS</name>
<feature type="region of interest" description="Disordered" evidence="1">
    <location>
        <begin position="315"/>
        <end position="352"/>
    </location>
</feature>